<comment type="caution">
    <text evidence="2">The sequence shown here is derived from an EMBL/GenBank/DDBJ whole genome shotgun (WGS) entry which is preliminary data.</text>
</comment>
<keyword evidence="3" id="KW-1185">Reference proteome</keyword>
<dbReference type="PANTHER" id="PTHR34980:SF2">
    <property type="entry name" value="INNER MEMBRANE PROTEIN YHAH-RELATED"/>
    <property type="match status" value="1"/>
</dbReference>
<evidence type="ECO:0000313" key="2">
    <source>
        <dbReference type="EMBL" id="PKB19612.1"/>
    </source>
</evidence>
<dbReference type="RefSeq" id="WP_100867060.1">
    <property type="nucleotide sequence ID" value="NZ_PHUF01000003.1"/>
</dbReference>
<dbReference type="OrthoDB" id="9812349at2"/>
<dbReference type="Pfam" id="PF05656">
    <property type="entry name" value="DUF805"/>
    <property type="match status" value="1"/>
</dbReference>
<organism evidence="2 3">
    <name type="scientific">Novosphingobium kunmingense</name>
    <dbReference type="NCBI Taxonomy" id="1211806"/>
    <lineage>
        <taxon>Bacteria</taxon>
        <taxon>Pseudomonadati</taxon>
        <taxon>Pseudomonadota</taxon>
        <taxon>Alphaproteobacteria</taxon>
        <taxon>Sphingomonadales</taxon>
        <taxon>Sphingomonadaceae</taxon>
        <taxon>Novosphingobium</taxon>
    </lineage>
</organism>
<keyword evidence="1" id="KW-1133">Transmembrane helix</keyword>
<dbReference type="AlphaFoldDB" id="A0A2N0HL02"/>
<dbReference type="PANTHER" id="PTHR34980">
    <property type="entry name" value="INNER MEMBRANE PROTEIN-RELATED-RELATED"/>
    <property type="match status" value="1"/>
</dbReference>
<accession>A0A2N0HL02</accession>
<feature type="transmembrane region" description="Helical" evidence="1">
    <location>
        <begin position="102"/>
        <end position="130"/>
    </location>
</feature>
<gene>
    <name evidence="2" type="ORF">B0I00_1850</name>
</gene>
<proteinExistence type="predicted"/>
<keyword evidence="1" id="KW-0472">Membrane</keyword>
<evidence type="ECO:0000256" key="1">
    <source>
        <dbReference type="SAM" id="Phobius"/>
    </source>
</evidence>
<dbReference type="Proteomes" id="UP000232587">
    <property type="component" value="Unassembled WGS sequence"/>
</dbReference>
<reference evidence="2 3" key="1">
    <citation type="submission" date="2017-11" db="EMBL/GenBank/DDBJ databases">
        <title>Genomic Encyclopedia of Type Strains, Phase III (KMG-III): the genomes of soil and plant-associated and newly described type strains.</title>
        <authorList>
            <person name="Whitman W."/>
        </authorList>
    </citation>
    <scope>NUCLEOTIDE SEQUENCE [LARGE SCALE GENOMIC DNA]</scope>
    <source>
        <strain evidence="2 3">CGMCC 1.12274</strain>
    </source>
</reference>
<dbReference type="GO" id="GO:0005886">
    <property type="term" value="C:plasma membrane"/>
    <property type="evidence" value="ECO:0007669"/>
    <property type="project" value="TreeGrafter"/>
</dbReference>
<feature type="transmembrane region" description="Helical" evidence="1">
    <location>
        <begin position="21"/>
        <end position="40"/>
    </location>
</feature>
<feature type="transmembrane region" description="Helical" evidence="1">
    <location>
        <begin position="60"/>
        <end position="81"/>
    </location>
</feature>
<name>A0A2N0HL02_9SPHN</name>
<dbReference type="InterPro" id="IPR008523">
    <property type="entry name" value="DUF805"/>
</dbReference>
<evidence type="ECO:0000313" key="3">
    <source>
        <dbReference type="Proteomes" id="UP000232587"/>
    </source>
</evidence>
<dbReference type="EMBL" id="PHUF01000003">
    <property type="protein sequence ID" value="PKB19612.1"/>
    <property type="molecule type" value="Genomic_DNA"/>
</dbReference>
<keyword evidence="1" id="KW-0812">Transmembrane</keyword>
<sequence length="153" mass="17115">MNWMIMPFRRYFDFKGRSRRMEFWMFALLNTIVWIVLTMVQLGSTGGMAQMASLDESNPFAIYGILFSGAFGILIALWGLATIIPSIAVTIRRLHDRDMSGWWYLGVIVGSLIPLINILVSLGFLVLMLLPGTPGPNRFGPDPKDPTSAEVFA</sequence>
<protein>
    <submittedName>
        <fullName evidence="2">Uncharacterized membrane protein YhaH (DUF805 family)</fullName>
    </submittedName>
</protein>